<proteinExistence type="predicted"/>
<dbReference type="PATRIC" id="fig|512763.3.peg.3308"/>
<dbReference type="EMBL" id="CP012643">
    <property type="protein sequence ID" value="ALJ01484.1"/>
    <property type="molecule type" value="Genomic_DNA"/>
</dbReference>
<evidence type="ECO:0000256" key="1">
    <source>
        <dbReference type="ARBA" id="ARBA00022723"/>
    </source>
</evidence>
<feature type="domain" description="Cupin type-2" evidence="2">
    <location>
        <begin position="55"/>
        <end position="122"/>
    </location>
</feature>
<dbReference type="AlphaFoldDB" id="A0A0P0D2Z0"/>
<dbReference type="InterPro" id="IPR011051">
    <property type="entry name" value="RmlC_Cupin_sf"/>
</dbReference>
<evidence type="ECO:0000313" key="4">
    <source>
        <dbReference type="Proteomes" id="UP000061382"/>
    </source>
</evidence>
<sequence length="253" mass="27413">MIWIVATSVKGQTDTLPSGVYNPDRVKPRSSTGVQAKPKVQGSTTDLAGFSYHTSTLPPGKINHPPRALPNREELIVVKEGQLQITINDSSKVLGPGSIALIVAGDKQSFQNVSDKPVTYYVLGFTSKAPVNIPRGVAGGGSLMKDWTELPVKKTSKGESRPVFDRPSSMFPRFEVHATMLNAGEESHAPHTHRAEEVMLLMQGSVTMNIASVSSKAVAGDAILVRPDVPHNLKNTGNEPCWYYAIKWFHASN</sequence>
<dbReference type="GO" id="GO:0046872">
    <property type="term" value="F:metal ion binding"/>
    <property type="evidence" value="ECO:0007669"/>
    <property type="project" value="UniProtKB-KW"/>
</dbReference>
<dbReference type="STRING" id="512763.DC20_15030"/>
<feature type="domain" description="Cupin type-2" evidence="2">
    <location>
        <begin position="181"/>
        <end position="245"/>
    </location>
</feature>
<dbReference type="Proteomes" id="UP000061382">
    <property type="component" value="Chromosome"/>
</dbReference>
<dbReference type="InterPro" id="IPR013096">
    <property type="entry name" value="Cupin_2"/>
</dbReference>
<keyword evidence="4" id="KW-1185">Reference proteome</keyword>
<dbReference type="PANTHER" id="PTHR35848">
    <property type="entry name" value="OXALATE-BINDING PROTEIN"/>
    <property type="match status" value="1"/>
</dbReference>
<dbReference type="PANTHER" id="PTHR35848:SF6">
    <property type="entry name" value="CUPIN TYPE-2 DOMAIN-CONTAINING PROTEIN"/>
    <property type="match status" value="1"/>
</dbReference>
<evidence type="ECO:0000259" key="2">
    <source>
        <dbReference type="Pfam" id="PF07883"/>
    </source>
</evidence>
<organism evidence="3 4">
    <name type="scientific">Rufibacter tibetensis</name>
    <dbReference type="NCBI Taxonomy" id="512763"/>
    <lineage>
        <taxon>Bacteria</taxon>
        <taxon>Pseudomonadati</taxon>
        <taxon>Bacteroidota</taxon>
        <taxon>Cytophagia</taxon>
        <taxon>Cytophagales</taxon>
        <taxon>Hymenobacteraceae</taxon>
        <taxon>Rufibacter</taxon>
    </lineage>
</organism>
<accession>A0A0P0D2Z0</accession>
<gene>
    <name evidence="3" type="ORF">DC20_15030</name>
</gene>
<dbReference type="InterPro" id="IPR014710">
    <property type="entry name" value="RmlC-like_jellyroll"/>
</dbReference>
<reference evidence="3 4" key="1">
    <citation type="submission" date="2015-08" db="EMBL/GenBank/DDBJ databases">
        <title>Complete genome sequence of Rufibacter tibetensis strain 1351t, a radiation-resistant bacterium from tibet plateau.</title>
        <authorList>
            <person name="Dai J."/>
        </authorList>
    </citation>
    <scope>NUCLEOTIDE SEQUENCE [LARGE SCALE GENOMIC DNA]</scope>
    <source>
        <strain evidence="3 4">1351</strain>
    </source>
</reference>
<name>A0A0P0D2Z0_9BACT</name>
<protein>
    <recommendedName>
        <fullName evidence="2">Cupin type-2 domain-containing protein</fullName>
    </recommendedName>
</protein>
<dbReference type="InterPro" id="IPR051610">
    <property type="entry name" value="GPI/OXD"/>
</dbReference>
<dbReference type="Pfam" id="PF07883">
    <property type="entry name" value="Cupin_2"/>
    <property type="match status" value="2"/>
</dbReference>
<dbReference type="Gene3D" id="2.60.120.10">
    <property type="entry name" value="Jelly Rolls"/>
    <property type="match status" value="1"/>
</dbReference>
<dbReference type="SUPFAM" id="SSF51182">
    <property type="entry name" value="RmlC-like cupins"/>
    <property type="match status" value="2"/>
</dbReference>
<keyword evidence="1" id="KW-0479">Metal-binding</keyword>
<dbReference type="KEGG" id="rti:DC20_15030"/>
<evidence type="ECO:0000313" key="3">
    <source>
        <dbReference type="EMBL" id="ALJ01484.1"/>
    </source>
</evidence>